<dbReference type="CDD" id="cd02208">
    <property type="entry name" value="cupin_RmlC-like"/>
    <property type="match status" value="1"/>
</dbReference>
<feature type="domain" description="Cupin type-2" evidence="1">
    <location>
        <begin position="58"/>
        <end position="123"/>
    </location>
</feature>
<name>A0ABT8SEW9_9BURK</name>
<dbReference type="Proteomes" id="UP001169027">
    <property type="component" value="Unassembled WGS sequence"/>
</dbReference>
<evidence type="ECO:0000313" key="3">
    <source>
        <dbReference type="Proteomes" id="UP001169027"/>
    </source>
</evidence>
<dbReference type="InterPro" id="IPR014710">
    <property type="entry name" value="RmlC-like_jellyroll"/>
</dbReference>
<gene>
    <name evidence="2" type="ORF">Q2T77_30890</name>
</gene>
<organism evidence="2 3">
    <name type="scientific">Variovorax ginsengisoli</name>
    <dbReference type="NCBI Taxonomy" id="363844"/>
    <lineage>
        <taxon>Bacteria</taxon>
        <taxon>Pseudomonadati</taxon>
        <taxon>Pseudomonadota</taxon>
        <taxon>Betaproteobacteria</taxon>
        <taxon>Burkholderiales</taxon>
        <taxon>Comamonadaceae</taxon>
        <taxon>Variovorax</taxon>
    </lineage>
</organism>
<reference evidence="2" key="1">
    <citation type="submission" date="2023-06" db="EMBL/GenBank/DDBJ databases">
        <authorList>
            <person name="Jiang Y."/>
            <person name="Liu Q."/>
        </authorList>
    </citation>
    <scope>NUCLEOTIDE SEQUENCE</scope>
    <source>
        <strain evidence="2">CGMCC 1.12090</strain>
    </source>
</reference>
<proteinExistence type="predicted"/>
<dbReference type="Gene3D" id="2.60.120.10">
    <property type="entry name" value="Jelly Rolls"/>
    <property type="match status" value="1"/>
</dbReference>
<dbReference type="EMBL" id="JAUKVY010000030">
    <property type="protein sequence ID" value="MDO1536687.1"/>
    <property type="molecule type" value="Genomic_DNA"/>
</dbReference>
<dbReference type="InterPro" id="IPR011051">
    <property type="entry name" value="RmlC_Cupin_sf"/>
</dbReference>
<protein>
    <submittedName>
        <fullName evidence="2">Cupin domain-containing protein</fullName>
    </submittedName>
</protein>
<sequence>METNQPLNEASDIFDALDQLVRPGIPSFFTLAAHLPTEGRTDTPVAASENMTVLVKSYASGGENELHAHPNEDHAFIVLQGEATFYGPKNETKSLRKHGGVMLPHGVFYRFQSTGSDPLVMIRVGSKTRSDDDVYARVDMEGHHFPGNSKANRQVPLSLSGQWFGRD</sequence>
<dbReference type="Pfam" id="PF07883">
    <property type="entry name" value="Cupin_2"/>
    <property type="match status" value="1"/>
</dbReference>
<dbReference type="InterPro" id="IPR013096">
    <property type="entry name" value="Cupin_2"/>
</dbReference>
<evidence type="ECO:0000259" key="1">
    <source>
        <dbReference type="Pfam" id="PF07883"/>
    </source>
</evidence>
<dbReference type="SUPFAM" id="SSF51182">
    <property type="entry name" value="RmlC-like cupins"/>
    <property type="match status" value="1"/>
</dbReference>
<dbReference type="RefSeq" id="WP_301814841.1">
    <property type="nucleotide sequence ID" value="NZ_JAUJZH010000030.1"/>
</dbReference>
<keyword evidence="3" id="KW-1185">Reference proteome</keyword>
<evidence type="ECO:0000313" key="2">
    <source>
        <dbReference type="EMBL" id="MDO1536687.1"/>
    </source>
</evidence>
<accession>A0ABT8SEW9</accession>
<comment type="caution">
    <text evidence="2">The sequence shown here is derived from an EMBL/GenBank/DDBJ whole genome shotgun (WGS) entry which is preliminary data.</text>
</comment>